<proteinExistence type="predicted"/>
<evidence type="ECO:0000256" key="1">
    <source>
        <dbReference type="SAM" id="Coils"/>
    </source>
</evidence>
<sequence>MAEVLATISSLYTAVKALHTFALQIKQWKLLSERLFDIEEGLEFARISLDSWQYKYDIQIHRPNIYTRILFGKEGHERVTATIGTINIITGNVKSDISRIRGLALKVEQGRTYYGENQDIGHEERVKECLRKIQRKSTWSRRFFLSVLGKSYDLEMRLKRLNQKLATLERLSDFYLEKEHVDIFSEIERLPGRHLIIRAGDRRSDTIESQLLDVVRAQKDAERLHRCSALSHRLHIGISVPRVHRRDFAFLLSMHGTSHEVLVQPVTIKAVHDPSMVANDLATALSTLASKTQDSCYMVPTLSTSAGFIVKNPPTYLLCDLEYKEPLSSTIRDQNVYLGSQKLYSQDQNAIATGVAQGCFRLIGSQWLSFLDCSNIRWRRTKDGKWISMLTAAPGQSLTTRTLEKCYKSNRERRDSRDLSKHIQIFRIGLVLAEMALKAPFSHIDFETATYTTKLYINDGEEVSAHEVASQVDMKSNIFLGNMVFFCLNVLQDNNAMAERSIEGSYFQHVLKQAEELEMILGSDRRRGGLSPGSSPMGSGSNTPDQLQAHTCIDFRGIRGAA</sequence>
<reference evidence="4" key="1">
    <citation type="journal article" date="2019" name="bioRxiv">
        <title>Genomics, evolutionary history and diagnostics of the Alternaria alternata species group including apple and Asian pear pathotypes.</title>
        <authorList>
            <person name="Armitage A.D."/>
            <person name="Cockerton H.M."/>
            <person name="Sreenivasaprasad S."/>
            <person name="Woodhall J.W."/>
            <person name="Lane C.R."/>
            <person name="Harrison R.J."/>
            <person name="Clarkson J.P."/>
        </authorList>
    </citation>
    <scope>NUCLEOTIDE SEQUENCE [LARGE SCALE GENOMIC DNA]</scope>
    <source>
        <strain evidence="4">FERA 1082</strain>
    </source>
</reference>
<evidence type="ECO:0000256" key="2">
    <source>
        <dbReference type="SAM" id="MobiDB-lite"/>
    </source>
</evidence>
<protein>
    <submittedName>
        <fullName evidence="3">Uncharacterized protein</fullName>
    </submittedName>
</protein>
<dbReference type="AlphaFoldDB" id="A0A4Q4M7A2"/>
<feature type="compositionally biased region" description="Low complexity" evidence="2">
    <location>
        <begin position="532"/>
        <end position="541"/>
    </location>
</feature>
<keyword evidence="1" id="KW-0175">Coiled coil</keyword>
<gene>
    <name evidence="3" type="ORF">AA0114_g9681</name>
</gene>
<name>A0A4Q4M7A2_9PLEO</name>
<dbReference type="Proteomes" id="UP000292402">
    <property type="component" value="Unassembled WGS sequence"/>
</dbReference>
<evidence type="ECO:0000313" key="3">
    <source>
        <dbReference type="EMBL" id="RYN44782.1"/>
    </source>
</evidence>
<feature type="coiled-coil region" evidence="1">
    <location>
        <begin position="151"/>
        <end position="178"/>
    </location>
</feature>
<comment type="caution">
    <text evidence="3">The sequence shown here is derived from an EMBL/GenBank/DDBJ whole genome shotgun (WGS) entry which is preliminary data.</text>
</comment>
<dbReference type="EMBL" id="PDXA01000039">
    <property type="protein sequence ID" value="RYN44782.1"/>
    <property type="molecule type" value="Genomic_DNA"/>
</dbReference>
<organism evidence="3 4">
    <name type="scientific">Alternaria tenuissima</name>
    <dbReference type="NCBI Taxonomy" id="119927"/>
    <lineage>
        <taxon>Eukaryota</taxon>
        <taxon>Fungi</taxon>
        <taxon>Dikarya</taxon>
        <taxon>Ascomycota</taxon>
        <taxon>Pezizomycotina</taxon>
        <taxon>Dothideomycetes</taxon>
        <taxon>Pleosporomycetidae</taxon>
        <taxon>Pleosporales</taxon>
        <taxon>Pleosporineae</taxon>
        <taxon>Pleosporaceae</taxon>
        <taxon>Alternaria</taxon>
        <taxon>Alternaria sect. Alternaria</taxon>
        <taxon>Alternaria alternata complex</taxon>
    </lineage>
</organism>
<feature type="region of interest" description="Disordered" evidence="2">
    <location>
        <begin position="525"/>
        <end position="546"/>
    </location>
</feature>
<accession>A0A4Q4M7A2</accession>
<evidence type="ECO:0000313" key="4">
    <source>
        <dbReference type="Proteomes" id="UP000292402"/>
    </source>
</evidence>